<evidence type="ECO:0000256" key="8">
    <source>
        <dbReference type="ARBA" id="ARBA00038436"/>
    </source>
</evidence>
<dbReference type="RefSeq" id="WP_200236926.1">
    <property type="nucleotide sequence ID" value="NZ_NRRV01000022.1"/>
</dbReference>
<dbReference type="EMBL" id="NRRV01000022">
    <property type="protein sequence ID" value="MBK1631165.1"/>
    <property type="molecule type" value="Genomic_DNA"/>
</dbReference>
<proteinExistence type="inferred from homology"/>
<dbReference type="InterPro" id="IPR055348">
    <property type="entry name" value="DctQ"/>
</dbReference>
<feature type="transmembrane region" description="Helical" evidence="9">
    <location>
        <begin position="65"/>
        <end position="82"/>
    </location>
</feature>
<comment type="caution">
    <text evidence="11">The sequence shown here is derived from an EMBL/GenBank/DDBJ whole genome shotgun (WGS) entry which is preliminary data.</text>
</comment>
<dbReference type="PANTHER" id="PTHR35011:SF4">
    <property type="entry name" value="SLL1102 PROTEIN"/>
    <property type="match status" value="1"/>
</dbReference>
<keyword evidence="3" id="KW-1003">Cell membrane</keyword>
<dbReference type="Pfam" id="PF04290">
    <property type="entry name" value="DctQ"/>
    <property type="match status" value="1"/>
</dbReference>
<keyword evidence="5 9" id="KW-0812">Transmembrane</keyword>
<evidence type="ECO:0000256" key="2">
    <source>
        <dbReference type="ARBA" id="ARBA00022448"/>
    </source>
</evidence>
<protein>
    <recommendedName>
        <fullName evidence="9">TRAP transporter small permease protein</fullName>
    </recommendedName>
</protein>
<evidence type="ECO:0000256" key="9">
    <source>
        <dbReference type="RuleBase" id="RU369079"/>
    </source>
</evidence>
<comment type="subunit">
    <text evidence="9">The complex comprises the extracytoplasmic solute receptor protein and the two transmembrane proteins.</text>
</comment>
<gene>
    <name evidence="11" type="ORF">CKO31_10515</name>
</gene>
<comment type="function">
    <text evidence="9">Part of the tripartite ATP-independent periplasmic (TRAP) transport system.</text>
</comment>
<evidence type="ECO:0000256" key="7">
    <source>
        <dbReference type="ARBA" id="ARBA00023136"/>
    </source>
</evidence>
<keyword evidence="6 9" id="KW-1133">Transmembrane helix</keyword>
<comment type="similarity">
    <text evidence="8 9">Belongs to the TRAP transporter small permease family.</text>
</comment>
<feature type="transmembrane region" description="Helical" evidence="9">
    <location>
        <begin position="103"/>
        <end position="129"/>
    </location>
</feature>
<evidence type="ECO:0000256" key="6">
    <source>
        <dbReference type="ARBA" id="ARBA00022989"/>
    </source>
</evidence>
<dbReference type="PANTHER" id="PTHR35011">
    <property type="entry name" value="2,3-DIKETO-L-GULONATE TRAP TRANSPORTER SMALL PERMEASE PROTEIN YIAM"/>
    <property type="match status" value="1"/>
</dbReference>
<feature type="transmembrane region" description="Helical" evidence="9">
    <location>
        <begin position="149"/>
        <end position="171"/>
    </location>
</feature>
<reference evidence="11 12" key="1">
    <citation type="journal article" date="2020" name="Microorganisms">
        <title>Osmotic Adaptation and Compatible Solute Biosynthesis of Phototrophic Bacteria as Revealed from Genome Analyses.</title>
        <authorList>
            <person name="Imhoff J.F."/>
            <person name="Rahn T."/>
            <person name="Kunzel S."/>
            <person name="Keller A."/>
            <person name="Neulinger S.C."/>
        </authorList>
    </citation>
    <scope>NUCLEOTIDE SEQUENCE [LARGE SCALE GENOMIC DNA]</scope>
    <source>
        <strain evidence="11 12">DSM 6210</strain>
    </source>
</reference>
<evidence type="ECO:0000256" key="1">
    <source>
        <dbReference type="ARBA" id="ARBA00004429"/>
    </source>
</evidence>
<evidence type="ECO:0000256" key="4">
    <source>
        <dbReference type="ARBA" id="ARBA00022519"/>
    </source>
</evidence>
<name>A0ABS1CH30_9GAMM</name>
<feature type="domain" description="Tripartite ATP-independent periplasmic transporters DctQ component" evidence="10">
    <location>
        <begin position="41"/>
        <end position="172"/>
    </location>
</feature>
<keyword evidence="4 9" id="KW-0997">Cell inner membrane</keyword>
<feature type="transmembrane region" description="Helical" evidence="9">
    <location>
        <begin position="33"/>
        <end position="53"/>
    </location>
</feature>
<dbReference type="Proteomes" id="UP000748752">
    <property type="component" value="Unassembled WGS sequence"/>
</dbReference>
<organism evidence="11 12">
    <name type="scientific">Thiohalocapsa halophila</name>
    <dbReference type="NCBI Taxonomy" id="69359"/>
    <lineage>
        <taxon>Bacteria</taxon>
        <taxon>Pseudomonadati</taxon>
        <taxon>Pseudomonadota</taxon>
        <taxon>Gammaproteobacteria</taxon>
        <taxon>Chromatiales</taxon>
        <taxon>Chromatiaceae</taxon>
        <taxon>Thiohalocapsa</taxon>
    </lineage>
</organism>
<evidence type="ECO:0000313" key="11">
    <source>
        <dbReference type="EMBL" id="MBK1631165.1"/>
    </source>
</evidence>
<keyword evidence="2 9" id="KW-0813">Transport</keyword>
<accession>A0ABS1CH30</accession>
<evidence type="ECO:0000259" key="10">
    <source>
        <dbReference type="Pfam" id="PF04290"/>
    </source>
</evidence>
<evidence type="ECO:0000256" key="5">
    <source>
        <dbReference type="ARBA" id="ARBA00022692"/>
    </source>
</evidence>
<evidence type="ECO:0000313" key="12">
    <source>
        <dbReference type="Proteomes" id="UP000748752"/>
    </source>
</evidence>
<keyword evidence="12" id="KW-1185">Reference proteome</keyword>
<sequence length="218" mass="23421">MAEDGPLAQAGLKARLLRLAGWLDLVNHWVGRVIAWLALAMVLVTFLVVVLRYGFDEGSIALQESVTYMHAMLFMLGAAFTLQQNGHVRVDIFYQRFSPRGRAWVDLLGTLFLLIPVCLFILTASWDYVRESWAVSEGSREAGGLPYVYWLKTLLVVMPVLLLLQGVVWVLRSGLFLAGVDAAAPPAAPSRAAIGQGAAAAGKGSAQGESVGGVPPDG</sequence>
<evidence type="ECO:0000256" key="3">
    <source>
        <dbReference type="ARBA" id="ARBA00022475"/>
    </source>
</evidence>
<comment type="subcellular location">
    <subcellularLocation>
        <location evidence="1 9">Cell inner membrane</location>
        <topology evidence="1 9">Multi-pass membrane protein</topology>
    </subcellularLocation>
</comment>
<keyword evidence="7 9" id="KW-0472">Membrane</keyword>
<dbReference type="InterPro" id="IPR007387">
    <property type="entry name" value="TRAP_DctQ"/>
</dbReference>